<dbReference type="AlphaFoldDB" id="A0AAD7QIV3"/>
<organism evidence="2 3">
    <name type="scientific">Quillaja saponaria</name>
    <name type="common">Soap bark tree</name>
    <dbReference type="NCBI Taxonomy" id="32244"/>
    <lineage>
        <taxon>Eukaryota</taxon>
        <taxon>Viridiplantae</taxon>
        <taxon>Streptophyta</taxon>
        <taxon>Embryophyta</taxon>
        <taxon>Tracheophyta</taxon>
        <taxon>Spermatophyta</taxon>
        <taxon>Magnoliopsida</taxon>
        <taxon>eudicotyledons</taxon>
        <taxon>Gunneridae</taxon>
        <taxon>Pentapetalae</taxon>
        <taxon>rosids</taxon>
        <taxon>fabids</taxon>
        <taxon>Fabales</taxon>
        <taxon>Quillajaceae</taxon>
        <taxon>Quillaja</taxon>
    </lineage>
</organism>
<reference evidence="2 3" key="1">
    <citation type="journal article" date="2023" name="Science">
        <title>Elucidation of the pathway for biosynthesis of saponin adjuvants from the soapbark tree.</title>
        <authorList>
            <person name="Reed J."/>
            <person name="Orme A."/>
            <person name="El-Demerdash A."/>
            <person name="Owen C."/>
            <person name="Martin L.B.B."/>
            <person name="Misra R.C."/>
            <person name="Kikuchi S."/>
            <person name="Rejzek M."/>
            <person name="Martin A.C."/>
            <person name="Harkess A."/>
            <person name="Leebens-Mack J."/>
            <person name="Louveau T."/>
            <person name="Stephenson M.J."/>
            <person name="Osbourn A."/>
        </authorList>
    </citation>
    <scope>NUCLEOTIDE SEQUENCE [LARGE SCALE GENOMIC DNA]</scope>
    <source>
        <strain evidence="2">S10</strain>
    </source>
</reference>
<name>A0AAD7QIV3_QUISA</name>
<protein>
    <submittedName>
        <fullName evidence="2">Uncharacterized protein</fullName>
    </submittedName>
</protein>
<comment type="caution">
    <text evidence="2">The sequence shown here is derived from an EMBL/GenBank/DDBJ whole genome shotgun (WGS) entry which is preliminary data.</text>
</comment>
<evidence type="ECO:0000313" key="2">
    <source>
        <dbReference type="EMBL" id="KAJ7981601.1"/>
    </source>
</evidence>
<evidence type="ECO:0000313" key="3">
    <source>
        <dbReference type="Proteomes" id="UP001163823"/>
    </source>
</evidence>
<keyword evidence="3" id="KW-1185">Reference proteome</keyword>
<feature type="region of interest" description="Disordered" evidence="1">
    <location>
        <begin position="1"/>
        <end position="41"/>
    </location>
</feature>
<sequence>MADGGSRDQGGEGAGVGFISTVPAFGGGDSSPAGAGDGVKSVEPEGAEAGLVWLVYEELPLLLANTTTASFSFLRQLSLFPLMK</sequence>
<evidence type="ECO:0000256" key="1">
    <source>
        <dbReference type="SAM" id="MobiDB-lite"/>
    </source>
</evidence>
<proteinExistence type="predicted"/>
<dbReference type="KEGG" id="qsa:O6P43_000843"/>
<dbReference type="Proteomes" id="UP001163823">
    <property type="component" value="Chromosome 1"/>
</dbReference>
<accession>A0AAD7QIV3</accession>
<dbReference type="EMBL" id="JARAOO010000001">
    <property type="protein sequence ID" value="KAJ7981601.1"/>
    <property type="molecule type" value="Genomic_DNA"/>
</dbReference>
<gene>
    <name evidence="2" type="ORF">O6P43_000843</name>
</gene>
<feature type="compositionally biased region" description="Basic and acidic residues" evidence="1">
    <location>
        <begin position="1"/>
        <end position="10"/>
    </location>
</feature>